<protein>
    <submittedName>
        <fullName evidence="2">Uncharacterized protein</fullName>
    </submittedName>
</protein>
<dbReference type="EMBL" id="CP159925">
    <property type="protein sequence ID" value="XCO75348.1"/>
    <property type="molecule type" value="Genomic_DNA"/>
</dbReference>
<dbReference type="RefSeq" id="WP_363798266.1">
    <property type="nucleotide sequence ID" value="NZ_CP159925.1"/>
</dbReference>
<evidence type="ECO:0000256" key="1">
    <source>
        <dbReference type="SAM" id="MobiDB-lite"/>
    </source>
</evidence>
<name>A0AAU8MUH5_9GAMM</name>
<feature type="compositionally biased region" description="Polar residues" evidence="1">
    <location>
        <begin position="1"/>
        <end position="13"/>
    </location>
</feature>
<gene>
    <name evidence="2" type="ORF">ABU614_00685</name>
</gene>
<evidence type="ECO:0000313" key="2">
    <source>
        <dbReference type="EMBL" id="XCO75348.1"/>
    </source>
</evidence>
<proteinExistence type="predicted"/>
<organism evidence="2">
    <name type="scientific">Lysobacter firmicutimachus</name>
    <dbReference type="NCBI Taxonomy" id="1792846"/>
    <lineage>
        <taxon>Bacteria</taxon>
        <taxon>Pseudomonadati</taxon>
        <taxon>Pseudomonadota</taxon>
        <taxon>Gammaproteobacteria</taxon>
        <taxon>Lysobacterales</taxon>
        <taxon>Lysobacteraceae</taxon>
        <taxon>Lysobacter</taxon>
    </lineage>
</organism>
<reference evidence="2" key="1">
    <citation type="submission" date="2024-06" db="EMBL/GenBank/DDBJ databases">
        <authorList>
            <person name="Li S."/>
        </authorList>
    </citation>
    <scope>NUCLEOTIDE SEQUENCE</scope>
    <source>
        <strain evidence="2">SR10</strain>
    </source>
</reference>
<accession>A0AAU8MUH5</accession>
<dbReference type="AlphaFoldDB" id="A0AAU8MUH5"/>
<feature type="region of interest" description="Disordered" evidence="1">
    <location>
        <begin position="1"/>
        <end position="22"/>
    </location>
</feature>
<sequence length="187" mass="19816">MSMTACSPGQSSTERVDGASHAPARAVPDIKLGVDARNATYIVEGEPVTLVDGIDVRTIVPGAASKQITRFIGRETELDLDGDGRKDMAFLLTQDMGGSGTFYYAAAALNTPQGYKGTNAVFLGDRISVQKVDVVAERPSEFWVSYGERAAGEHAPEEAMSMISKDFRWDGASLVEVGASPAQGNTP</sequence>